<evidence type="ECO:0000313" key="1">
    <source>
        <dbReference type="EMBL" id="PNY79630.1"/>
    </source>
</evidence>
<evidence type="ECO:0000313" key="2">
    <source>
        <dbReference type="Proteomes" id="UP000236379"/>
    </source>
</evidence>
<dbReference type="AlphaFoldDB" id="A0A2K3USY8"/>
<dbReference type="EMBL" id="PPPD01000002">
    <property type="protein sequence ID" value="PNY79630.1"/>
    <property type="molecule type" value="Genomic_DNA"/>
</dbReference>
<organism evidence="1 2">
    <name type="scientific">Deinococcus koreensis</name>
    <dbReference type="NCBI Taxonomy" id="2054903"/>
    <lineage>
        <taxon>Bacteria</taxon>
        <taxon>Thermotogati</taxon>
        <taxon>Deinococcota</taxon>
        <taxon>Deinococci</taxon>
        <taxon>Deinococcales</taxon>
        <taxon>Deinococcaceae</taxon>
        <taxon>Deinococcus</taxon>
    </lineage>
</organism>
<keyword evidence="2" id="KW-1185">Reference proteome</keyword>
<comment type="caution">
    <text evidence="1">The sequence shown here is derived from an EMBL/GenBank/DDBJ whole genome shotgun (WGS) entry which is preliminary data.</text>
</comment>
<gene>
    <name evidence="1" type="ORF">CVO96_16820</name>
</gene>
<protein>
    <submittedName>
        <fullName evidence="1">Uncharacterized protein</fullName>
    </submittedName>
</protein>
<proteinExistence type="predicted"/>
<accession>A0A2K3USY8</accession>
<dbReference type="OrthoDB" id="70372at2"/>
<reference evidence="1 2" key="1">
    <citation type="submission" date="2018-01" db="EMBL/GenBank/DDBJ databases">
        <title>Deinococcus koreensis sp. nov., a radiation-resistant bacterium isolated from river water.</title>
        <authorList>
            <person name="Choi A."/>
        </authorList>
    </citation>
    <scope>NUCLEOTIDE SEQUENCE [LARGE SCALE GENOMIC DNA]</scope>
    <source>
        <strain evidence="1 2">SJW1-2</strain>
    </source>
</reference>
<dbReference type="Proteomes" id="UP000236379">
    <property type="component" value="Unassembled WGS sequence"/>
</dbReference>
<sequence length="114" mass="12564">MIPGTVYTLEREGEVLGTLTVSGSDALAIHADFQATPAFAPYRELFNQEALLTGRLARNPSPALLEEAEAVLERLLSLKLILRREGNLGYRTVLVSIESDRASFRPLTPEEEPL</sequence>
<name>A0A2K3USY8_9DEIO</name>
<dbReference type="RefSeq" id="WP_103313614.1">
    <property type="nucleotide sequence ID" value="NZ_PPPD01000002.1"/>
</dbReference>